<gene>
    <name evidence="9" type="ORF">CI15_24945</name>
</gene>
<keyword evidence="3" id="KW-0813">Transport</keyword>
<evidence type="ECO:0000256" key="1">
    <source>
        <dbReference type="ARBA" id="ARBA00004418"/>
    </source>
</evidence>
<keyword evidence="5" id="KW-0574">Periplasm</keyword>
<dbReference type="SUPFAM" id="SSF53850">
    <property type="entry name" value="Periplasmic binding protein-like II"/>
    <property type="match status" value="1"/>
</dbReference>
<dbReference type="SMART" id="SM00062">
    <property type="entry name" value="PBPb"/>
    <property type="match status" value="1"/>
</dbReference>
<evidence type="ECO:0000256" key="3">
    <source>
        <dbReference type="ARBA" id="ARBA00022448"/>
    </source>
</evidence>
<comment type="caution">
    <text evidence="9">The sequence shown here is derived from an EMBL/GenBank/DDBJ whole genome shotgun (WGS) entry which is preliminary data.</text>
</comment>
<keyword evidence="4 7" id="KW-0732">Signal</keyword>
<sequence>MKRLIRSTLLASACAAVCALSAMPPGAAAATSQTLTFGVDPTFPPFESKTPDGSFVGFDIDLGNAICAEMNVQCKWVEQGFDGMIPALKARKFDAILSAMTATPARRAQIDFTDKLYGGSARLVAPTGSTLQPTVDSLRGHRIGVQQGAVQESYARAEWAPKGVTIVSYQSPDQIYEDLATGRLDASFQASVQADLGFLRTPRGKSFAFAGAEVKDPRATGDGIAIGARKGDEQLIAKINQAIGAIRKNGTYDKLQHKYFSFDIYGD</sequence>
<evidence type="ECO:0000256" key="6">
    <source>
        <dbReference type="RuleBase" id="RU003744"/>
    </source>
</evidence>
<dbReference type="Gene3D" id="3.40.190.10">
    <property type="entry name" value="Periplasmic binding protein-like II"/>
    <property type="match status" value="2"/>
</dbReference>
<feature type="chain" id="PRO_5007551193" evidence="7">
    <location>
        <begin position="30"/>
        <end position="267"/>
    </location>
</feature>
<dbReference type="STRING" id="1399968.CI15_24945"/>
<dbReference type="AlphaFoldDB" id="A0A149PFI6"/>
<dbReference type="InterPro" id="IPR005768">
    <property type="entry name" value="Lys_Arg_Orn-bd"/>
</dbReference>
<dbReference type="PANTHER" id="PTHR35936">
    <property type="entry name" value="MEMBRANE-BOUND LYTIC MUREIN TRANSGLYCOSYLASE F"/>
    <property type="match status" value="1"/>
</dbReference>
<dbReference type="InterPro" id="IPR018313">
    <property type="entry name" value="SBP_3_CS"/>
</dbReference>
<reference evidence="9 10" key="1">
    <citation type="journal article" date="2015" name="Int. J. Syst. Evol. Microbiol.">
        <title>Burkholderia monticola sp. nov., isolated from mountain soil.</title>
        <authorList>
            <person name="Baek I."/>
            <person name="Seo B."/>
            <person name="Lee I."/>
            <person name="Yi H."/>
            <person name="Chun J."/>
        </authorList>
    </citation>
    <scope>NUCLEOTIDE SEQUENCE [LARGE SCALE GENOMIC DNA]</scope>
    <source>
        <strain evidence="9 10">JC2948</strain>
    </source>
</reference>
<comment type="similarity">
    <text evidence="2 6">Belongs to the bacterial solute-binding protein 3 family.</text>
</comment>
<accession>A0A149PFI6</accession>
<evidence type="ECO:0000256" key="7">
    <source>
        <dbReference type="SAM" id="SignalP"/>
    </source>
</evidence>
<dbReference type="Pfam" id="PF00497">
    <property type="entry name" value="SBP_bac_3"/>
    <property type="match status" value="1"/>
</dbReference>
<comment type="subcellular location">
    <subcellularLocation>
        <location evidence="1">Periplasm</location>
    </subcellularLocation>
</comment>
<dbReference type="OrthoDB" id="368476at2"/>
<proteinExistence type="inferred from homology"/>
<evidence type="ECO:0000259" key="8">
    <source>
        <dbReference type="SMART" id="SM00062"/>
    </source>
</evidence>
<feature type="signal peptide" evidence="7">
    <location>
        <begin position="1"/>
        <end position="29"/>
    </location>
</feature>
<dbReference type="PANTHER" id="PTHR35936:SF13">
    <property type="entry name" value="HISTIDINE-BINDING PERIPLASMIC PROTEIN"/>
    <property type="match status" value="1"/>
</dbReference>
<dbReference type="InterPro" id="IPR001638">
    <property type="entry name" value="Solute-binding_3/MltF_N"/>
</dbReference>
<evidence type="ECO:0000256" key="4">
    <source>
        <dbReference type="ARBA" id="ARBA00022729"/>
    </source>
</evidence>
<dbReference type="RefSeq" id="WP_062132682.1">
    <property type="nucleotide sequence ID" value="NZ_LRBG01000037.1"/>
</dbReference>
<dbReference type="GO" id="GO:0030288">
    <property type="term" value="C:outer membrane-bounded periplasmic space"/>
    <property type="evidence" value="ECO:0007669"/>
    <property type="project" value="InterPro"/>
</dbReference>
<name>A0A149PFI6_9BURK</name>
<protein>
    <submittedName>
        <fullName evidence="9">ABC transporter substrate-binding protein</fullName>
    </submittedName>
</protein>
<dbReference type="PROSITE" id="PS01039">
    <property type="entry name" value="SBP_BACTERIAL_3"/>
    <property type="match status" value="1"/>
</dbReference>
<evidence type="ECO:0000313" key="10">
    <source>
        <dbReference type="Proteomes" id="UP000075613"/>
    </source>
</evidence>
<evidence type="ECO:0000256" key="5">
    <source>
        <dbReference type="ARBA" id="ARBA00022764"/>
    </source>
</evidence>
<evidence type="ECO:0000313" key="9">
    <source>
        <dbReference type="EMBL" id="KXU83794.1"/>
    </source>
</evidence>
<evidence type="ECO:0000256" key="2">
    <source>
        <dbReference type="ARBA" id="ARBA00010333"/>
    </source>
</evidence>
<keyword evidence="10" id="KW-1185">Reference proteome</keyword>
<dbReference type="Proteomes" id="UP000075613">
    <property type="component" value="Unassembled WGS sequence"/>
</dbReference>
<organism evidence="9 10">
    <name type="scientific">Paraburkholderia monticola</name>
    <dbReference type="NCBI Taxonomy" id="1399968"/>
    <lineage>
        <taxon>Bacteria</taxon>
        <taxon>Pseudomonadati</taxon>
        <taxon>Pseudomonadota</taxon>
        <taxon>Betaproteobacteria</taxon>
        <taxon>Burkholderiales</taxon>
        <taxon>Burkholderiaceae</taxon>
        <taxon>Paraburkholderia</taxon>
    </lineage>
</organism>
<dbReference type="NCBIfam" id="TIGR01096">
    <property type="entry name" value="3A0103s03R"/>
    <property type="match status" value="1"/>
</dbReference>
<dbReference type="EMBL" id="LRBG01000037">
    <property type="protein sequence ID" value="KXU83794.1"/>
    <property type="molecule type" value="Genomic_DNA"/>
</dbReference>
<dbReference type="CDD" id="cd13703">
    <property type="entry name" value="PBP2_HisJ_LAO"/>
    <property type="match status" value="1"/>
</dbReference>
<feature type="domain" description="Solute-binding protein family 3/N-terminal" evidence="8">
    <location>
        <begin position="34"/>
        <end position="263"/>
    </location>
</feature>